<dbReference type="InterPro" id="IPR032812">
    <property type="entry name" value="SbsA_Ig"/>
</dbReference>
<dbReference type="InterPro" id="IPR025141">
    <property type="entry name" value="DUF4082"/>
</dbReference>
<comment type="caution">
    <text evidence="3">The sequence shown here is derived from an EMBL/GenBank/DDBJ whole genome shotgun (WGS) entry which is preliminary data.</text>
</comment>
<keyword evidence="4" id="KW-1185">Reference proteome</keyword>
<dbReference type="InterPro" id="IPR014755">
    <property type="entry name" value="Cu-Rt/internalin_Ig-like"/>
</dbReference>
<dbReference type="InterPro" id="IPR008964">
    <property type="entry name" value="Invasin/intimin_cell_adhesion"/>
</dbReference>
<evidence type="ECO:0000313" key="3">
    <source>
        <dbReference type="EMBL" id="MBT1070849.1"/>
    </source>
</evidence>
<accession>A0ABS5U5A8</accession>
<feature type="domain" description="BIG2" evidence="2">
    <location>
        <begin position="1675"/>
        <end position="1756"/>
    </location>
</feature>
<dbReference type="RefSeq" id="WP_214296568.1">
    <property type="nucleotide sequence ID" value="NZ_JAHDYS010000003.1"/>
</dbReference>
<dbReference type="Gene3D" id="2.60.40.1220">
    <property type="match status" value="1"/>
</dbReference>
<dbReference type="Pfam" id="PF13205">
    <property type="entry name" value="Big_5"/>
    <property type="match status" value="1"/>
</dbReference>
<evidence type="ECO:0000256" key="1">
    <source>
        <dbReference type="ARBA" id="ARBA00022729"/>
    </source>
</evidence>
<dbReference type="Pfam" id="PF02368">
    <property type="entry name" value="Big_2"/>
    <property type="match status" value="1"/>
</dbReference>
<dbReference type="InterPro" id="IPR003343">
    <property type="entry name" value="Big_2"/>
</dbReference>
<evidence type="ECO:0000313" key="4">
    <source>
        <dbReference type="Proteomes" id="UP000784128"/>
    </source>
</evidence>
<proteinExistence type="predicted"/>
<dbReference type="SMART" id="SM00635">
    <property type="entry name" value="BID_2"/>
    <property type="match status" value="1"/>
</dbReference>
<name>A0ABS5U5A8_9BACT</name>
<dbReference type="Pfam" id="PF13313">
    <property type="entry name" value="DUF4082"/>
    <property type="match status" value="5"/>
</dbReference>
<sequence length="1776" mass="184218">MARLKMVVKQIVTALSIVTGLTTISPPEGFGASIWPSTTIPAVTDAGADSPVELGVKFRSDSGGTISAIRFYKSAANSGPHIVRLWSASGTLLATANSVSETASGWQQAEINPPVQVSANTVYIASYHTTNGHYSYNSNYFNGGGVDNPPLHAPADSISGVNGVFAYGPSGTFPVNGWQGTNYWVDVAFTASSSGGGGGTGGANIWPSTAVPAVVDGGVDDPVEVGVKFRSDSSGTISGIRFYKAAGNSGTHTVRLWNASGTLLATASSANETASGWQQADFSAPVAINANSVYTASYHTSNGHYSYSSNYFSSSGVDNPPLHALADGVSGVNGVFAYGSAGTFPVNGWKGTNYWVDVAFTASSSGGGVSGATIWPSSAVPAVVDAGADIPVEVGVKFRSDSSGTISGIRFYKSAANSGSHTVRLWNASGNLLATANSATETASGWQQADFSAPVAVSANTVYIASYHTSNGHYSYSPGFFNGSGVDNAPLHALANGDSGVNGVFAYGPAGTFPSGGWNGTNYWVDVAFTPSGVTPAGASIWPSTTVPSNIDSGPDNPVELGVKFRSDSSGSISGIRFYKAAANSGTHTARLWSAGGTLLATANFSNETASGWQQADFPSPVAIGANTVYVASYHTSTGHFSYNYNYFSGQGTDNPPLHALADGVSGANGVFAYGPAGSFPTSGVGKNYWVDVVFDAGTGGGDTLAPTVTTFTLPASSPTIAVAISALTASDNIAVTGYMVTESSTQPSASSSDWSVNVPTSYIFSSPGNKILYAWARDAAGNVSAGKSAPVTVSAPPSSGTILLISSASNPFSGYYAEILRTEGFNAFNQVDISSVSSATLAGHDLVILGEMTLTASQVNLFTTWVNGGGQLIAMRPDKKLASLLGLIDQASIISNGYLLVNTSAAPGAGITGQTMQYHGRADLYGLNGAASVATIYSSASSATSNPAVTLHSVGTNGGQAAAFTYDLASSVVYTRQGNPAWAGQERDGDAVIRSDDLFYGPASFDPQPNWIDLGKVAIPQADEQQRLLANLMIQMNMTKKPLPRFWYLPRSLPAAVIMTGDDHGDTTWGGTRGRFNSYQSISTPGCSVDNWECIRGTSYVFNTNPMTISQASALNNSGFEIGLHVNSNCANWTPSSLSSFYTNQLAGFSAKYPGLPSPVTNRTHCIAWSDYVSQAYVEQAHGIRLDTSYYYWPSQWIANNPGFFTGSGMPMRFADTDGTMIDVYQAASQMTDESGQSYPFTVDALLDRALGPDGFYGAFVVNAHTDVDASSVSDAVIDSARNRGIPVISSRQLLTWINGRNDSTFDGITWNGNTLGFTINAANGATGLTAMAPVPFGRTVTSVTRSGSSVPFSIAVVKGIQYASFAAANGSYQLNYSSDTASPQISDVTPPRDARDVELSSGVTATFTKPMNPATIHGNSFVLRGPSSAIVTATVEYISSTNTAILSPSSPLAAGSTYTVTITGEVRDLAGNSLGSSTVWSFTTAGFATSSATSIWPDTTVPATIDDGPDDPVELGFKFRSDKSGYITGIRFYKSAANTGTHVANLWSGDGTRLATATYNGESSSGWQQVNFPAPVAIAANTVYVASYHCNGGHYSVTSNYFKGRGTDTPPLHALADGISGSNGVYAYGSGSTFPNQGWNQSNYWVDVVFSETGQMIFGGSSFTGAPQAAEPVLTAIKVVPDRQRIAVGTSQQFSVTATYSDGSTKDVSDQVSWNSSEPGIATVTSTGLVTAHAPGISIVSATLNGVTGTTTTTATVGMARMVPAPYTMAADRI</sequence>
<protein>
    <submittedName>
        <fullName evidence="3">Ig-like domain-containing protein</fullName>
    </submittedName>
</protein>
<dbReference type="Proteomes" id="UP000784128">
    <property type="component" value="Unassembled WGS sequence"/>
</dbReference>
<dbReference type="EMBL" id="JAHDYS010000003">
    <property type="protein sequence ID" value="MBT1070849.1"/>
    <property type="molecule type" value="Genomic_DNA"/>
</dbReference>
<keyword evidence="1" id="KW-0732">Signal</keyword>
<reference evidence="3 4" key="1">
    <citation type="submission" date="2021-05" db="EMBL/GenBank/DDBJ databases">
        <title>The draft genome of Geobacter chapellei DSM 13688.</title>
        <authorList>
            <person name="Xu Z."/>
            <person name="Masuda Y."/>
            <person name="Itoh H."/>
            <person name="Senoo K."/>
        </authorList>
    </citation>
    <scope>NUCLEOTIDE SEQUENCE [LARGE SCALE GENOMIC DNA]</scope>
    <source>
        <strain evidence="3 4">DSM 13688</strain>
    </source>
</reference>
<gene>
    <name evidence="3" type="ORF">KJB30_03555</name>
</gene>
<dbReference type="SUPFAM" id="SSF49373">
    <property type="entry name" value="Invasin/intimin cell-adhesion fragments"/>
    <property type="match status" value="1"/>
</dbReference>
<evidence type="ECO:0000259" key="2">
    <source>
        <dbReference type="SMART" id="SM00635"/>
    </source>
</evidence>
<dbReference type="Gene3D" id="2.60.40.1080">
    <property type="match status" value="1"/>
</dbReference>
<organism evidence="3 4">
    <name type="scientific">Pelotalea chapellei</name>
    <dbReference type="NCBI Taxonomy" id="44671"/>
    <lineage>
        <taxon>Bacteria</taxon>
        <taxon>Pseudomonadati</taxon>
        <taxon>Thermodesulfobacteriota</taxon>
        <taxon>Desulfuromonadia</taxon>
        <taxon>Geobacterales</taxon>
        <taxon>Geobacteraceae</taxon>
        <taxon>Pelotalea</taxon>
    </lineage>
</organism>